<dbReference type="InterPro" id="IPR036388">
    <property type="entry name" value="WH-like_DNA-bd_sf"/>
</dbReference>
<dbReference type="InterPro" id="IPR029063">
    <property type="entry name" value="SAM-dependent_MTases_sf"/>
</dbReference>
<dbReference type="SUPFAM" id="SSF53335">
    <property type="entry name" value="S-adenosyl-L-methionine-dependent methyltransferases"/>
    <property type="match status" value="1"/>
</dbReference>
<dbReference type="EMBL" id="AONH01000016">
    <property type="protein sequence ID" value="KGM86892.1"/>
    <property type="molecule type" value="Genomic_DNA"/>
</dbReference>
<reference evidence="6 7" key="1">
    <citation type="submission" date="2013-01" db="EMBL/GenBank/DDBJ databases">
        <authorList>
            <person name="Fiebig A."/>
            <person name="Goeker M."/>
            <person name="Klenk H.-P.P."/>
        </authorList>
    </citation>
    <scope>NUCLEOTIDE SEQUENCE [LARGE SCALE GENOMIC DNA]</scope>
    <source>
        <strain evidence="6 7">DSM 17069</strain>
    </source>
</reference>
<dbReference type="RefSeq" id="WP_052115228.1">
    <property type="nucleotide sequence ID" value="NZ_KN293975.1"/>
</dbReference>
<evidence type="ECO:0000313" key="7">
    <source>
        <dbReference type="Proteomes" id="UP000030021"/>
    </source>
</evidence>
<evidence type="ECO:0000256" key="2">
    <source>
        <dbReference type="ARBA" id="ARBA00022679"/>
    </source>
</evidence>
<keyword evidence="2 6" id="KW-0808">Transferase</keyword>
<dbReference type="AlphaFoldDB" id="A0A0A0HGL2"/>
<name>A0A0A0HGL2_9RHOB</name>
<accession>A0A0A0HGL2</accession>
<dbReference type="GO" id="GO:0046983">
    <property type="term" value="F:protein dimerization activity"/>
    <property type="evidence" value="ECO:0007669"/>
    <property type="project" value="InterPro"/>
</dbReference>
<keyword evidence="3" id="KW-0949">S-adenosyl-L-methionine</keyword>
<dbReference type="Gene3D" id="3.40.50.150">
    <property type="entry name" value="Vaccinia Virus protein VP39"/>
    <property type="match status" value="1"/>
</dbReference>
<dbReference type="HOGENOM" id="CLU_005533_12_0_5"/>
<sequence length="377" mass="40495">MAVAGDLPERPLRSRGGWLTRLIANPRFQHWASGFPLTRGIARRDGAEIFDIVQGFVQSQVLSALVELDLLNRLAEGPQSPADLARRAGMAEDRMAILLQAGAALGLLRRRRDGSFALARKGAAILGVPGLEAMIRHHRAFYADMADPVALLRGEGETELARFWPYVFGAAAEVEPEVARRYSDLMAQSQGLVAQDVLRMVSFKEARHLLDIGGGSGAFLAAVAARSPDLRLSLFDLPEVIPSARARLTQAGLTARLTLVPGSFRSDPLPEGADTISLIRVLYDHDDATVTALLAKVHAALPAGGRLIVAEPMAGGARPERAGDVYFAFYTMAMGTGRARSAARIAAMCRRAGFTDIRIPHSPRPFVTSALSCVKTA</sequence>
<comment type="caution">
    <text evidence="6">The sequence shown here is derived from an EMBL/GenBank/DDBJ whole genome shotgun (WGS) entry which is preliminary data.</text>
</comment>
<evidence type="ECO:0000313" key="6">
    <source>
        <dbReference type="EMBL" id="KGM86892.1"/>
    </source>
</evidence>
<evidence type="ECO:0000259" key="5">
    <source>
        <dbReference type="Pfam" id="PF08100"/>
    </source>
</evidence>
<dbReference type="InterPro" id="IPR016461">
    <property type="entry name" value="COMT-like"/>
</dbReference>
<evidence type="ECO:0000256" key="3">
    <source>
        <dbReference type="ARBA" id="ARBA00022691"/>
    </source>
</evidence>
<evidence type="ECO:0000259" key="4">
    <source>
        <dbReference type="Pfam" id="PF00891"/>
    </source>
</evidence>
<evidence type="ECO:0000256" key="1">
    <source>
        <dbReference type="ARBA" id="ARBA00022603"/>
    </source>
</evidence>
<organism evidence="6 7">
    <name type="scientific">Roseovarius mucosus DSM 17069</name>
    <dbReference type="NCBI Taxonomy" id="1288298"/>
    <lineage>
        <taxon>Bacteria</taxon>
        <taxon>Pseudomonadati</taxon>
        <taxon>Pseudomonadota</taxon>
        <taxon>Alphaproteobacteria</taxon>
        <taxon>Rhodobacterales</taxon>
        <taxon>Roseobacteraceae</taxon>
        <taxon>Roseovarius</taxon>
    </lineage>
</organism>
<dbReference type="Pfam" id="PF00891">
    <property type="entry name" value="Methyltransf_2"/>
    <property type="match status" value="1"/>
</dbReference>
<dbReference type="CDD" id="cd02440">
    <property type="entry name" value="AdoMet_MTases"/>
    <property type="match status" value="1"/>
</dbReference>
<gene>
    <name evidence="6" type="ORF">rosmuc_03191</name>
</gene>
<dbReference type="PANTHER" id="PTHR43712">
    <property type="entry name" value="PUTATIVE (AFU_ORTHOLOGUE AFUA_4G14580)-RELATED"/>
    <property type="match status" value="1"/>
</dbReference>
<dbReference type="Gene3D" id="1.10.10.10">
    <property type="entry name" value="Winged helix-like DNA-binding domain superfamily/Winged helix DNA-binding domain"/>
    <property type="match status" value="1"/>
</dbReference>
<dbReference type="Proteomes" id="UP000030021">
    <property type="component" value="Unassembled WGS sequence"/>
</dbReference>
<dbReference type="PROSITE" id="PS51683">
    <property type="entry name" value="SAM_OMT_II"/>
    <property type="match status" value="1"/>
</dbReference>
<dbReference type="STRING" id="215743.ROSMUCSMR3_00907"/>
<feature type="domain" description="O-methyltransferase C-terminal" evidence="4">
    <location>
        <begin position="142"/>
        <end position="354"/>
    </location>
</feature>
<dbReference type="Gene3D" id="1.10.287.1350">
    <property type="match status" value="1"/>
</dbReference>
<keyword evidence="1 6" id="KW-0489">Methyltransferase</keyword>
<feature type="domain" description="O-methyltransferase dimerisation" evidence="5">
    <location>
        <begin position="51"/>
        <end position="115"/>
    </location>
</feature>
<dbReference type="SUPFAM" id="SSF46785">
    <property type="entry name" value="Winged helix' DNA-binding domain"/>
    <property type="match status" value="1"/>
</dbReference>
<dbReference type="PANTHER" id="PTHR43712:SF2">
    <property type="entry name" value="O-METHYLTRANSFERASE CICE"/>
    <property type="match status" value="1"/>
</dbReference>
<dbReference type="GO" id="GO:0008171">
    <property type="term" value="F:O-methyltransferase activity"/>
    <property type="evidence" value="ECO:0007669"/>
    <property type="project" value="InterPro"/>
</dbReference>
<dbReference type="InterPro" id="IPR012967">
    <property type="entry name" value="COMT_dimerisation"/>
</dbReference>
<dbReference type="OrthoDB" id="7418600at2"/>
<proteinExistence type="predicted"/>
<dbReference type="EC" id="2.1.1.-" evidence="6"/>
<dbReference type="GO" id="GO:0032259">
    <property type="term" value="P:methylation"/>
    <property type="evidence" value="ECO:0007669"/>
    <property type="project" value="UniProtKB-KW"/>
</dbReference>
<dbReference type="eggNOG" id="COG2230">
    <property type="taxonomic scope" value="Bacteria"/>
</dbReference>
<dbReference type="Pfam" id="PF08100">
    <property type="entry name" value="Dimerisation"/>
    <property type="match status" value="1"/>
</dbReference>
<dbReference type="PIRSF" id="PIRSF005739">
    <property type="entry name" value="O-mtase"/>
    <property type="match status" value="1"/>
</dbReference>
<dbReference type="InterPro" id="IPR036390">
    <property type="entry name" value="WH_DNA-bd_sf"/>
</dbReference>
<dbReference type="InterPro" id="IPR001077">
    <property type="entry name" value="COMT_C"/>
</dbReference>
<protein>
    <submittedName>
        <fullName evidence="6">Hydroxyneurosporene-O-methyltransferase</fullName>
        <ecNumber evidence="6">2.1.1.-</ecNumber>
    </submittedName>
</protein>
<dbReference type="PATRIC" id="fig|1288298.3.peg.3199"/>